<dbReference type="Proteomes" id="UP000275394">
    <property type="component" value="Unassembled WGS sequence"/>
</dbReference>
<sequence length="49" mass="5371">MLLQAHSKILLARMISQSPTKVAVYAAQQAAYQTRINLAKAITNTDLTI</sequence>
<evidence type="ECO:0000313" key="1">
    <source>
        <dbReference type="EMBL" id="ROS01992.1"/>
    </source>
</evidence>
<organism evidence="1 2">
    <name type="scientific">Sinobacterium caligoides</name>
    <dbReference type="NCBI Taxonomy" id="933926"/>
    <lineage>
        <taxon>Bacteria</taxon>
        <taxon>Pseudomonadati</taxon>
        <taxon>Pseudomonadota</taxon>
        <taxon>Gammaproteobacteria</taxon>
        <taxon>Cellvibrionales</taxon>
        <taxon>Spongiibacteraceae</taxon>
        <taxon>Sinobacterium</taxon>
    </lineage>
</organism>
<keyword evidence="2" id="KW-1185">Reference proteome</keyword>
<reference evidence="1 2" key="1">
    <citation type="submission" date="2018-11" db="EMBL/GenBank/DDBJ databases">
        <title>Genomic Encyclopedia of Type Strains, Phase IV (KMG-IV): sequencing the most valuable type-strain genomes for metagenomic binning, comparative biology and taxonomic classification.</title>
        <authorList>
            <person name="Goeker M."/>
        </authorList>
    </citation>
    <scope>NUCLEOTIDE SEQUENCE [LARGE SCALE GENOMIC DNA]</scope>
    <source>
        <strain evidence="1 2">DSM 100316</strain>
    </source>
</reference>
<protein>
    <submittedName>
        <fullName evidence="1">Uncharacterized protein</fullName>
    </submittedName>
</protein>
<name>A0A3N2DQP2_9GAMM</name>
<comment type="caution">
    <text evidence="1">The sequence shown here is derived from an EMBL/GenBank/DDBJ whole genome shotgun (WGS) entry which is preliminary data.</text>
</comment>
<gene>
    <name evidence="1" type="ORF">EDC56_2441</name>
</gene>
<accession>A0A3N2DQP2</accession>
<dbReference type="EMBL" id="RKHR01000004">
    <property type="protein sequence ID" value="ROS01992.1"/>
    <property type="molecule type" value="Genomic_DNA"/>
</dbReference>
<dbReference type="AlphaFoldDB" id="A0A3N2DQP2"/>
<proteinExistence type="predicted"/>
<evidence type="ECO:0000313" key="2">
    <source>
        <dbReference type="Proteomes" id="UP000275394"/>
    </source>
</evidence>